<evidence type="ECO:0000313" key="2">
    <source>
        <dbReference type="EMBL" id="PVA10084.1"/>
    </source>
</evidence>
<keyword evidence="1" id="KW-0732">Signal</keyword>
<evidence type="ECO:0000256" key="1">
    <source>
        <dbReference type="SAM" id="SignalP"/>
    </source>
</evidence>
<feature type="chain" id="PRO_5015469248" description="Lipoprotein" evidence="1">
    <location>
        <begin position="24"/>
        <end position="104"/>
    </location>
</feature>
<name>A0A2T7G6M0_9RHOB</name>
<evidence type="ECO:0008006" key="4">
    <source>
        <dbReference type="Google" id="ProtNLM"/>
    </source>
</evidence>
<organism evidence="2 3">
    <name type="scientific">Pelagivirga sediminicola</name>
    <dbReference type="NCBI Taxonomy" id="2170575"/>
    <lineage>
        <taxon>Bacteria</taxon>
        <taxon>Pseudomonadati</taxon>
        <taxon>Pseudomonadota</taxon>
        <taxon>Alphaproteobacteria</taxon>
        <taxon>Rhodobacterales</taxon>
        <taxon>Paracoccaceae</taxon>
        <taxon>Pelagivirga</taxon>
    </lineage>
</organism>
<dbReference type="Proteomes" id="UP000244446">
    <property type="component" value="Unassembled WGS sequence"/>
</dbReference>
<dbReference type="AlphaFoldDB" id="A0A2T7G6M0"/>
<comment type="caution">
    <text evidence="2">The sequence shown here is derived from an EMBL/GenBank/DDBJ whole genome shotgun (WGS) entry which is preliminary data.</text>
</comment>
<gene>
    <name evidence="2" type="ORF">DC366_10550</name>
</gene>
<dbReference type="OrthoDB" id="7726887at2"/>
<protein>
    <recommendedName>
        <fullName evidence="4">Lipoprotein</fullName>
    </recommendedName>
</protein>
<feature type="signal peptide" evidence="1">
    <location>
        <begin position="1"/>
        <end position="23"/>
    </location>
</feature>
<proteinExistence type="predicted"/>
<reference evidence="2 3" key="1">
    <citation type="submission" date="2018-04" db="EMBL/GenBank/DDBJ databases">
        <title>Pelagivirga bohaiensis gen. nov., sp. nov., a bacterium isolated from the Bohai Sea.</title>
        <authorList>
            <person name="Ji X."/>
        </authorList>
    </citation>
    <scope>NUCLEOTIDE SEQUENCE [LARGE SCALE GENOMIC DNA]</scope>
    <source>
        <strain evidence="2 3">BH-SD19</strain>
    </source>
</reference>
<accession>A0A2T7G6M0</accession>
<dbReference type="RefSeq" id="WP_108692167.1">
    <property type="nucleotide sequence ID" value="NZ_QCYH01000005.1"/>
</dbReference>
<sequence>MGISIRKSLLVLVCSGLALQACSRENIADNTFDGTVFVAKTAGKAVIGAGKLAVRGGAAAVNAARESRAAKTEFPRGTAVCENASGGYYAALTTEQGELFCLPK</sequence>
<dbReference type="PROSITE" id="PS51257">
    <property type="entry name" value="PROKAR_LIPOPROTEIN"/>
    <property type="match status" value="1"/>
</dbReference>
<dbReference type="EMBL" id="QCYH01000005">
    <property type="protein sequence ID" value="PVA10084.1"/>
    <property type="molecule type" value="Genomic_DNA"/>
</dbReference>
<keyword evidence="3" id="KW-1185">Reference proteome</keyword>
<evidence type="ECO:0000313" key="3">
    <source>
        <dbReference type="Proteomes" id="UP000244446"/>
    </source>
</evidence>